<protein>
    <submittedName>
        <fullName evidence="2">Uncharacterized protein</fullName>
    </submittedName>
</protein>
<dbReference type="AlphaFoldDB" id="A0A914VML4"/>
<name>A0A914VML4_9BILA</name>
<dbReference type="WBParaSite" id="PSAMB.scaffold21646size583.g38370.t1">
    <property type="protein sequence ID" value="PSAMB.scaffold21646size583.g38370.t1"/>
    <property type="gene ID" value="PSAMB.scaffold21646size583.g38370"/>
</dbReference>
<proteinExistence type="predicted"/>
<reference evidence="2" key="1">
    <citation type="submission" date="2022-11" db="UniProtKB">
        <authorList>
            <consortium name="WormBaseParasite"/>
        </authorList>
    </citation>
    <scope>IDENTIFICATION</scope>
</reference>
<dbReference type="Proteomes" id="UP000887566">
    <property type="component" value="Unplaced"/>
</dbReference>
<evidence type="ECO:0000313" key="2">
    <source>
        <dbReference type="WBParaSite" id="PSAMB.scaffold21646size583.g38370.t1"/>
    </source>
</evidence>
<sequence>MSVCRRQEAHIVDLYKTLEEQQFQHPADSLNIPIRSGPPEIVSCGSSRGESGASQLYLPALFDEAKKRSDEKMAVESDARFRSKTGTL</sequence>
<evidence type="ECO:0000313" key="1">
    <source>
        <dbReference type="Proteomes" id="UP000887566"/>
    </source>
</evidence>
<keyword evidence="1" id="KW-1185">Reference proteome</keyword>
<organism evidence="1 2">
    <name type="scientific">Plectus sambesii</name>
    <dbReference type="NCBI Taxonomy" id="2011161"/>
    <lineage>
        <taxon>Eukaryota</taxon>
        <taxon>Metazoa</taxon>
        <taxon>Ecdysozoa</taxon>
        <taxon>Nematoda</taxon>
        <taxon>Chromadorea</taxon>
        <taxon>Plectida</taxon>
        <taxon>Plectina</taxon>
        <taxon>Plectoidea</taxon>
        <taxon>Plectidae</taxon>
        <taxon>Plectus</taxon>
    </lineage>
</organism>
<accession>A0A914VML4</accession>